<protein>
    <submittedName>
        <fullName evidence="6">Polypyrimidine tract-binding protein -like 1</fullName>
    </submittedName>
</protein>
<keyword evidence="7" id="KW-1185">Reference proteome</keyword>
<dbReference type="AlphaFoldDB" id="A0A1J6KQM5"/>
<keyword evidence="2 3" id="KW-0694">RNA-binding</keyword>
<dbReference type="CDD" id="cd12690">
    <property type="entry name" value="RRM3_PTBPH1_PTBPH2"/>
    <property type="match status" value="1"/>
</dbReference>
<feature type="domain" description="RRM" evidence="5">
    <location>
        <begin position="20"/>
        <end position="100"/>
    </location>
</feature>
<feature type="region of interest" description="Disordered" evidence="4">
    <location>
        <begin position="135"/>
        <end position="187"/>
    </location>
</feature>
<evidence type="ECO:0000256" key="1">
    <source>
        <dbReference type="ARBA" id="ARBA00022737"/>
    </source>
</evidence>
<dbReference type="InterPro" id="IPR012677">
    <property type="entry name" value="Nucleotide-bd_a/b_plait_sf"/>
</dbReference>
<feature type="compositionally biased region" description="Polar residues" evidence="4">
    <location>
        <begin position="159"/>
        <end position="172"/>
    </location>
</feature>
<dbReference type="InterPro" id="IPR034794">
    <property type="entry name" value="PTBPH1/PTBPH2_RRM3"/>
</dbReference>
<feature type="compositionally biased region" description="Pro residues" evidence="4">
    <location>
        <begin position="226"/>
        <end position="247"/>
    </location>
</feature>
<dbReference type="Pfam" id="PF11835">
    <property type="entry name" value="RRM_8"/>
    <property type="match status" value="1"/>
</dbReference>
<evidence type="ECO:0000313" key="6">
    <source>
        <dbReference type="EMBL" id="OIT25099.1"/>
    </source>
</evidence>
<sequence>MEGLLQPVVGPDGKKKEPESNVLFASLENMQYAVTIDVLHTVFSAFGTVQKIAIFEKNGQTQALIQYPDVTTAAAAKDALEGHCIYDGGYCKLHLSYSRHTDLNIQAYSDKSRDYTVPESSLLAMQQVSAVHATPPVWHNPQSGPQSFGYAAAGAVPGQASTSQMSSWNPNLQGGGSTFPSAPNRFPGQSYASPVSAYATAVNPPGSSQQTNHIVSSGRSYSVSQPPHPSTMPPGGVPPPGHAPYHG</sequence>
<proteinExistence type="predicted"/>
<comment type="caution">
    <text evidence="6">The sequence shown here is derived from an EMBL/GenBank/DDBJ whole genome shotgun (WGS) entry which is preliminary data.</text>
</comment>
<dbReference type="InterPro" id="IPR035979">
    <property type="entry name" value="RBD_domain_sf"/>
</dbReference>
<dbReference type="SMR" id="A0A1J6KQM5"/>
<dbReference type="Gramene" id="OIT25099">
    <property type="protein sequence ID" value="OIT25099"/>
    <property type="gene ID" value="A4A49_26924"/>
</dbReference>
<dbReference type="Gene3D" id="3.30.70.330">
    <property type="match status" value="1"/>
</dbReference>
<dbReference type="Proteomes" id="UP000187609">
    <property type="component" value="Unassembled WGS sequence"/>
</dbReference>
<dbReference type="InterPro" id="IPR021790">
    <property type="entry name" value="PTBP1-like_RRM2"/>
</dbReference>
<dbReference type="EMBL" id="MJEQ01003093">
    <property type="protein sequence ID" value="OIT25099.1"/>
    <property type="molecule type" value="Genomic_DNA"/>
</dbReference>
<feature type="compositionally biased region" description="Polar residues" evidence="4">
    <location>
        <begin position="205"/>
        <end position="225"/>
    </location>
</feature>
<accession>A0A1J6KQM5</accession>
<dbReference type="InterPro" id="IPR000504">
    <property type="entry name" value="RRM_dom"/>
</dbReference>
<evidence type="ECO:0000256" key="2">
    <source>
        <dbReference type="ARBA" id="ARBA00022884"/>
    </source>
</evidence>
<gene>
    <name evidence="6" type="primary">PTB_0</name>
    <name evidence="6" type="ORF">A4A49_26924</name>
</gene>
<name>A0A1J6KQM5_NICAT</name>
<feature type="region of interest" description="Disordered" evidence="4">
    <location>
        <begin position="202"/>
        <end position="247"/>
    </location>
</feature>
<dbReference type="GO" id="GO:0003723">
    <property type="term" value="F:RNA binding"/>
    <property type="evidence" value="ECO:0007669"/>
    <property type="project" value="UniProtKB-UniRule"/>
</dbReference>
<evidence type="ECO:0000256" key="4">
    <source>
        <dbReference type="SAM" id="MobiDB-lite"/>
    </source>
</evidence>
<organism evidence="6 7">
    <name type="scientific">Nicotiana attenuata</name>
    <name type="common">Coyote tobacco</name>
    <dbReference type="NCBI Taxonomy" id="49451"/>
    <lineage>
        <taxon>Eukaryota</taxon>
        <taxon>Viridiplantae</taxon>
        <taxon>Streptophyta</taxon>
        <taxon>Embryophyta</taxon>
        <taxon>Tracheophyta</taxon>
        <taxon>Spermatophyta</taxon>
        <taxon>Magnoliopsida</taxon>
        <taxon>eudicotyledons</taxon>
        <taxon>Gunneridae</taxon>
        <taxon>Pentapetalae</taxon>
        <taxon>asterids</taxon>
        <taxon>lamiids</taxon>
        <taxon>Solanales</taxon>
        <taxon>Solanaceae</taxon>
        <taxon>Nicotianoideae</taxon>
        <taxon>Nicotianeae</taxon>
        <taxon>Nicotiana</taxon>
    </lineage>
</organism>
<evidence type="ECO:0000259" key="5">
    <source>
        <dbReference type="PROSITE" id="PS50102"/>
    </source>
</evidence>
<dbReference type="PANTHER" id="PTHR15592">
    <property type="entry name" value="MATRIN 3/NUCLEAR PROTEIN 220-RELATED"/>
    <property type="match status" value="1"/>
</dbReference>
<reference evidence="6" key="1">
    <citation type="submission" date="2016-11" db="EMBL/GenBank/DDBJ databases">
        <title>The genome of Nicotiana attenuata.</title>
        <authorList>
            <person name="Xu S."/>
            <person name="Brockmoeller T."/>
            <person name="Gaquerel E."/>
            <person name="Navarro A."/>
            <person name="Kuhl H."/>
            <person name="Gase K."/>
            <person name="Ling Z."/>
            <person name="Zhou W."/>
            <person name="Kreitzer C."/>
            <person name="Stanke M."/>
            <person name="Tang H."/>
            <person name="Lyons E."/>
            <person name="Pandey P."/>
            <person name="Pandey S.P."/>
            <person name="Timmermann B."/>
            <person name="Baldwin I.T."/>
        </authorList>
    </citation>
    <scope>NUCLEOTIDE SEQUENCE [LARGE SCALE GENOMIC DNA]</scope>
    <source>
        <strain evidence="6">UT</strain>
    </source>
</reference>
<dbReference type="OMA" id="PAWIFTA"/>
<dbReference type="SUPFAM" id="SSF54928">
    <property type="entry name" value="RNA-binding domain, RBD"/>
    <property type="match status" value="1"/>
</dbReference>
<dbReference type="STRING" id="49451.A0A1J6KQM5"/>
<evidence type="ECO:0000313" key="7">
    <source>
        <dbReference type="Proteomes" id="UP000187609"/>
    </source>
</evidence>
<dbReference type="PROSITE" id="PS50102">
    <property type="entry name" value="RRM"/>
    <property type="match status" value="1"/>
</dbReference>
<dbReference type="FunFam" id="3.30.70.330:FF:000324">
    <property type="entry name" value="Polypyrimidine tract-binding protein-like 2"/>
    <property type="match status" value="1"/>
</dbReference>
<evidence type="ECO:0000256" key="3">
    <source>
        <dbReference type="PROSITE-ProRule" id="PRU00176"/>
    </source>
</evidence>
<keyword evidence="1" id="KW-0677">Repeat</keyword>